<comment type="caution">
    <text evidence="2">The sequence shown here is derived from an EMBL/GenBank/DDBJ whole genome shotgun (WGS) entry which is preliminary data.</text>
</comment>
<dbReference type="EMBL" id="JAVDWA010000010">
    <property type="protein sequence ID" value="MDR7074721.1"/>
    <property type="molecule type" value="Genomic_DNA"/>
</dbReference>
<evidence type="ECO:0000313" key="3">
    <source>
        <dbReference type="Proteomes" id="UP001258181"/>
    </source>
</evidence>
<feature type="coiled-coil region" evidence="1">
    <location>
        <begin position="554"/>
        <end position="604"/>
    </location>
</feature>
<organism evidence="2 3">
    <name type="scientific">Fictibacillus barbaricus</name>
    <dbReference type="NCBI Taxonomy" id="182136"/>
    <lineage>
        <taxon>Bacteria</taxon>
        <taxon>Bacillati</taxon>
        <taxon>Bacillota</taxon>
        <taxon>Bacilli</taxon>
        <taxon>Bacillales</taxon>
        <taxon>Fictibacillaceae</taxon>
        <taxon>Fictibacillus</taxon>
    </lineage>
</organism>
<gene>
    <name evidence="2" type="ORF">J2X07_003718</name>
</gene>
<proteinExistence type="predicted"/>
<dbReference type="Pfam" id="PF04411">
    <property type="entry name" value="PDDEXK_7"/>
    <property type="match status" value="1"/>
</dbReference>
<evidence type="ECO:0000313" key="2">
    <source>
        <dbReference type="EMBL" id="MDR7074721.1"/>
    </source>
</evidence>
<evidence type="ECO:0000256" key="1">
    <source>
        <dbReference type="SAM" id="Coils"/>
    </source>
</evidence>
<name>A0ABU1U5R7_9BACL</name>
<keyword evidence="3" id="KW-1185">Reference proteome</keyword>
<dbReference type="RefSeq" id="WP_310262137.1">
    <property type="nucleotide sequence ID" value="NZ_JAVDWA010000010.1"/>
</dbReference>
<keyword evidence="1" id="KW-0175">Coiled coil</keyword>
<accession>A0ABU1U5R7</accession>
<dbReference type="InterPro" id="IPR007505">
    <property type="entry name" value="PDDEXK_7"/>
</dbReference>
<protein>
    <recommendedName>
        <fullName evidence="4">C2H2-type domain-containing protein</fullName>
    </recommendedName>
</protein>
<dbReference type="Proteomes" id="UP001258181">
    <property type="component" value="Unassembled WGS sequence"/>
</dbReference>
<sequence>MKLIPYMIYVDYNHTVNLLADKTLPVKSIVLGEKIKYDNTNNFWYTQNHYRATVKLDNETKTTRFFQIGFKLLDCNDNRVTVQYKSIRSENNTILTYDNTNEVWYQKSKFENSKSVNKFIFSKRTDDFLRGLNHSGQLNVGVYSGLDLLLSEKILFFPSSIPVSQYNIMISDLFRIRESLIKNEKIDISVNTQKTKTIDKLENIVKDIEAPLKYINRFPATNLSIKKAYVKEALILRYDPQTEIQKIINPGKSKYKTQVNIDNSAIYENKIIKQQLEKIWGYSKFFSANSNLVDADKIQSINEAKSIILKGSPRIRNYVNYYGGIDSIEISSLEFITQKIESDFKFKNNEIIERQNWISTILKRNKFQRSKRENYSEVPIKLKLRVSSDFYEKNLKINKDSINVMIKSGKSQENNVPPILFVGYEYYYNKKWNEPILEKHSMFCELETNFLSNNELLLLLKALEECGQKADVLGKEIDININGYVILNKNIMHAHSTEDILGIPSNNPWRNKYKFIFKEIVSIGLNETEYILLTPETQKINELSRLLLSYDFYIQEIEERKDQLELEKQTMRQITQLLLNNIAIQEQGERYQNLANKIESYLRLEIFKGIQNIDYEPIRPTQLFLHDPNYKKVWKSLNDIEEEIGASLIPDNKKRQLGVKKVDEIFEIWSLMKMINMLTGLMGWTILNKKILIDSIDTYLTSNRKLKGFSIELELDIWRIELTYEAKVNLEGNAYREPDYRFIFKGKNNWGQFVDIGVVYLDAKYRNYKEQDKENFGENEWSKDIKDIAIERYGNLLHKNKPHLKTIASFIIHPDIELGMRKETKGENYFAFYNRNQFPKSIDNQRNEEIHKYGSIYFLPISTHSFKNWFRMIMEYKLNLFEKCWTCGEHNNINKIIKYTGKGYPKYHYQCRECNEFWVKNHCRQHGHKLIKHVNNYHRQPSVQYEWYVVCPACGDGFQFEK</sequence>
<reference evidence="2 3" key="1">
    <citation type="submission" date="2023-07" db="EMBL/GenBank/DDBJ databases">
        <title>Sorghum-associated microbial communities from plants grown in Nebraska, USA.</title>
        <authorList>
            <person name="Schachtman D."/>
        </authorList>
    </citation>
    <scope>NUCLEOTIDE SEQUENCE [LARGE SCALE GENOMIC DNA]</scope>
    <source>
        <strain evidence="2 3">BE211</strain>
    </source>
</reference>
<evidence type="ECO:0008006" key="4">
    <source>
        <dbReference type="Google" id="ProtNLM"/>
    </source>
</evidence>